<protein>
    <recommendedName>
        <fullName evidence="1">non-specific serine/threonine protein kinase</fullName>
        <ecNumber evidence="1">2.7.11.1</ecNumber>
    </recommendedName>
</protein>
<sequence>MKVTEKCDVFSFGVLALEVIKGKHPGDFVSFLSTSDVENVALSDVLDQRLSPPSPEVEEVVMCIIKVAIACLRSIPGSRPAMDMVHNKRHEGFFKWWGRWLHQVTSFRHSFSSGGEDGYISEQEMQWFPVLSGSVEVIQGNHPGAFISFLSSSPPTSADDISLKDVVDQRLLPPMDQVAQLVGSAMKLTFEYMLELQSAISAIHEPSIQGDTDSKATSGRVLPHRNGGTTPSRILQGNC</sequence>
<evidence type="ECO:0000313" key="10">
    <source>
        <dbReference type="EMBL" id="KAG5541715.1"/>
    </source>
</evidence>
<dbReference type="EC" id="2.7.11.1" evidence="1"/>
<dbReference type="GO" id="GO:0005524">
    <property type="term" value="F:ATP binding"/>
    <property type="evidence" value="ECO:0007669"/>
    <property type="project" value="UniProtKB-KW"/>
</dbReference>
<evidence type="ECO:0000256" key="4">
    <source>
        <dbReference type="ARBA" id="ARBA00022741"/>
    </source>
</evidence>
<dbReference type="Proteomes" id="UP000823749">
    <property type="component" value="Chromosome 7"/>
</dbReference>
<dbReference type="PANTHER" id="PTHR48005">
    <property type="entry name" value="LEUCINE RICH REPEAT KINASE 2"/>
    <property type="match status" value="1"/>
</dbReference>
<dbReference type="InterPro" id="IPR051420">
    <property type="entry name" value="Ser_Thr_Kinases_DiverseReg"/>
</dbReference>
<comment type="catalytic activity">
    <reaction evidence="7">
        <text>L-threonyl-[protein] + ATP = O-phospho-L-threonyl-[protein] + ADP + H(+)</text>
        <dbReference type="Rhea" id="RHEA:46608"/>
        <dbReference type="Rhea" id="RHEA-COMP:11060"/>
        <dbReference type="Rhea" id="RHEA-COMP:11605"/>
        <dbReference type="ChEBI" id="CHEBI:15378"/>
        <dbReference type="ChEBI" id="CHEBI:30013"/>
        <dbReference type="ChEBI" id="CHEBI:30616"/>
        <dbReference type="ChEBI" id="CHEBI:61977"/>
        <dbReference type="ChEBI" id="CHEBI:456216"/>
        <dbReference type="EC" id="2.7.11.1"/>
    </reaction>
</comment>
<dbReference type="EMBL" id="JACTNZ010000007">
    <property type="protein sequence ID" value="KAG5541715.1"/>
    <property type="molecule type" value="Genomic_DNA"/>
</dbReference>
<evidence type="ECO:0000256" key="7">
    <source>
        <dbReference type="ARBA" id="ARBA00047899"/>
    </source>
</evidence>
<comment type="caution">
    <text evidence="10">The sequence shown here is derived from an EMBL/GenBank/DDBJ whole genome shotgun (WGS) entry which is preliminary data.</text>
</comment>
<dbReference type="GO" id="GO:0004674">
    <property type="term" value="F:protein serine/threonine kinase activity"/>
    <property type="evidence" value="ECO:0007669"/>
    <property type="project" value="UniProtKB-KW"/>
</dbReference>
<dbReference type="SUPFAM" id="SSF56112">
    <property type="entry name" value="Protein kinase-like (PK-like)"/>
    <property type="match status" value="1"/>
</dbReference>
<evidence type="ECO:0000256" key="6">
    <source>
        <dbReference type="ARBA" id="ARBA00022840"/>
    </source>
</evidence>
<evidence type="ECO:0000256" key="8">
    <source>
        <dbReference type="ARBA" id="ARBA00048679"/>
    </source>
</evidence>
<feature type="compositionally biased region" description="Polar residues" evidence="9">
    <location>
        <begin position="227"/>
        <end position="239"/>
    </location>
</feature>
<proteinExistence type="predicted"/>
<feature type="region of interest" description="Disordered" evidence="9">
    <location>
        <begin position="208"/>
        <end position="239"/>
    </location>
</feature>
<dbReference type="Gene3D" id="1.10.510.10">
    <property type="entry name" value="Transferase(Phosphotransferase) domain 1"/>
    <property type="match status" value="1"/>
</dbReference>
<organism evidence="10 11">
    <name type="scientific">Rhododendron griersonianum</name>
    <dbReference type="NCBI Taxonomy" id="479676"/>
    <lineage>
        <taxon>Eukaryota</taxon>
        <taxon>Viridiplantae</taxon>
        <taxon>Streptophyta</taxon>
        <taxon>Embryophyta</taxon>
        <taxon>Tracheophyta</taxon>
        <taxon>Spermatophyta</taxon>
        <taxon>Magnoliopsida</taxon>
        <taxon>eudicotyledons</taxon>
        <taxon>Gunneridae</taxon>
        <taxon>Pentapetalae</taxon>
        <taxon>asterids</taxon>
        <taxon>Ericales</taxon>
        <taxon>Ericaceae</taxon>
        <taxon>Ericoideae</taxon>
        <taxon>Rhodoreae</taxon>
        <taxon>Rhododendron</taxon>
    </lineage>
</organism>
<reference evidence="10" key="1">
    <citation type="submission" date="2020-08" db="EMBL/GenBank/DDBJ databases">
        <title>Plant Genome Project.</title>
        <authorList>
            <person name="Zhang R.-G."/>
        </authorList>
    </citation>
    <scope>NUCLEOTIDE SEQUENCE</scope>
    <source>
        <strain evidence="10">WSP0</strain>
        <tissue evidence="10">Leaf</tissue>
    </source>
</reference>
<keyword evidence="11" id="KW-1185">Reference proteome</keyword>
<name>A0AAV6JR73_9ERIC</name>
<evidence type="ECO:0000313" key="11">
    <source>
        <dbReference type="Proteomes" id="UP000823749"/>
    </source>
</evidence>
<dbReference type="AlphaFoldDB" id="A0AAV6JR73"/>
<evidence type="ECO:0000256" key="3">
    <source>
        <dbReference type="ARBA" id="ARBA00022679"/>
    </source>
</evidence>
<gene>
    <name evidence="10" type="ORF">RHGRI_021520</name>
</gene>
<dbReference type="PANTHER" id="PTHR48005:SF95">
    <property type="entry name" value="PROTEIN KINASE DOMAIN-CONTAINING PROTEIN"/>
    <property type="match status" value="1"/>
</dbReference>
<comment type="catalytic activity">
    <reaction evidence="8">
        <text>L-seryl-[protein] + ATP = O-phospho-L-seryl-[protein] + ADP + H(+)</text>
        <dbReference type="Rhea" id="RHEA:17989"/>
        <dbReference type="Rhea" id="RHEA-COMP:9863"/>
        <dbReference type="Rhea" id="RHEA-COMP:11604"/>
        <dbReference type="ChEBI" id="CHEBI:15378"/>
        <dbReference type="ChEBI" id="CHEBI:29999"/>
        <dbReference type="ChEBI" id="CHEBI:30616"/>
        <dbReference type="ChEBI" id="CHEBI:83421"/>
        <dbReference type="ChEBI" id="CHEBI:456216"/>
        <dbReference type="EC" id="2.7.11.1"/>
    </reaction>
</comment>
<evidence type="ECO:0000256" key="5">
    <source>
        <dbReference type="ARBA" id="ARBA00022777"/>
    </source>
</evidence>
<evidence type="ECO:0000256" key="2">
    <source>
        <dbReference type="ARBA" id="ARBA00022527"/>
    </source>
</evidence>
<keyword evidence="5" id="KW-0418">Kinase</keyword>
<evidence type="ECO:0000256" key="9">
    <source>
        <dbReference type="SAM" id="MobiDB-lite"/>
    </source>
</evidence>
<dbReference type="InterPro" id="IPR011009">
    <property type="entry name" value="Kinase-like_dom_sf"/>
</dbReference>
<keyword evidence="2" id="KW-0723">Serine/threonine-protein kinase</keyword>
<evidence type="ECO:0000256" key="1">
    <source>
        <dbReference type="ARBA" id="ARBA00012513"/>
    </source>
</evidence>
<keyword evidence="3" id="KW-0808">Transferase</keyword>
<accession>A0AAV6JR73</accession>
<keyword evidence="4" id="KW-0547">Nucleotide-binding</keyword>
<keyword evidence="6" id="KW-0067">ATP-binding</keyword>